<evidence type="ECO:0000313" key="4">
    <source>
        <dbReference type="Proteomes" id="UP001355207"/>
    </source>
</evidence>
<sequence length="740" mass="81470">MTTIPPPYSSRDHAQVQPVPLAQASTSTSSSVSQGQEFQETTSVCLEWRLSGLKAMYESTRGEQKSKCVKSAVFGDADNLWEVLWYPNAGTSTQTAGDHVSLYLSCVPTAQERESSIQNKWVRKGLWWFKFEIRPISNNSTSDTRTSGSSSNTTNRPGVYQHEALASKDASDHTFAVKTANWGWQAFAKRDTLFQNPQVLQSDSFIIICTIQAQSQPPAGLWLGIGLQPSSTTQNNIGGGGLLNHNGGKIGSGGGLSAWSTLDGSAGGVAGGTSAAGGIKRVVPKELISSVGSMLDDPLYSDVEFVIPAKRGTGSAPRRIYANKKLLKRCDYFQAMFHGGFKEVEGVSDDDESEDDVSVLSDSDMDEESLENESSTTSFDEAKHDRLIPSDDRDRDLHLTTTTSRNSSIRKSSTSADKPLLLGEDRSENDTSTSSSSENVNNNNTNGTKEENSIEVGNVTIESEGGGDSSKKSPLKTKETKSPTANTDNKSTITTSSKEMSSKRKTVKTPKVTGPKKTRVVIRDAAWSTWWAVLYWIYTDIIYFAPLTSSFEHQISRRQSTTSTTNIGNIEDPKTRSEWIHRWMIEHGIDSPPPPRPPRSSVLNENDEDPDTENESDSEDDDDDDYDSDDELTVGPRPVSAKAVYRLADKLDLPSLKLRSFQHICSGLTSGNVPAEVFSKFSSTYEDVRKVQVAFFLKHWSEIKKSETMTQIWQQIRNGKHVGFEEVWPLIVGQLDFRPS</sequence>
<dbReference type="RefSeq" id="XP_066074004.1">
    <property type="nucleotide sequence ID" value="XM_066217907.1"/>
</dbReference>
<dbReference type="InterPro" id="IPR002083">
    <property type="entry name" value="MATH/TRAF_dom"/>
</dbReference>
<dbReference type="InterPro" id="IPR008974">
    <property type="entry name" value="TRAF-like"/>
</dbReference>
<dbReference type="Gene3D" id="3.30.710.10">
    <property type="entry name" value="Potassium Channel Kv1.1, Chain A"/>
    <property type="match status" value="1"/>
</dbReference>
<dbReference type="AlphaFoldDB" id="A0AAX4JPB1"/>
<dbReference type="Proteomes" id="UP001355207">
    <property type="component" value="Chromosome 2"/>
</dbReference>
<accession>A0AAX4JPB1</accession>
<feature type="compositionally biased region" description="Low complexity" evidence="1">
    <location>
        <begin position="430"/>
        <end position="447"/>
    </location>
</feature>
<feature type="region of interest" description="Disordered" evidence="1">
    <location>
        <begin position="344"/>
        <end position="511"/>
    </location>
</feature>
<proteinExistence type="predicted"/>
<evidence type="ECO:0000259" key="2">
    <source>
        <dbReference type="PROSITE" id="PS50144"/>
    </source>
</evidence>
<dbReference type="PANTHER" id="PTHR24413">
    <property type="entry name" value="SPECKLE-TYPE POZ PROTEIN"/>
    <property type="match status" value="1"/>
</dbReference>
<feature type="compositionally biased region" description="Low complexity" evidence="1">
    <location>
        <begin position="399"/>
        <end position="415"/>
    </location>
</feature>
<reference evidence="3 4" key="1">
    <citation type="submission" date="2024-01" db="EMBL/GenBank/DDBJ databases">
        <title>Comparative genomics of Cryptococcus and Kwoniella reveals pathogenesis evolution and contrasting modes of karyotype evolution via chromosome fusion or intercentromeric recombination.</title>
        <authorList>
            <person name="Coelho M.A."/>
            <person name="David-Palma M."/>
            <person name="Shea T."/>
            <person name="Bowers K."/>
            <person name="McGinley-Smith S."/>
            <person name="Mohammad A.W."/>
            <person name="Gnirke A."/>
            <person name="Yurkov A.M."/>
            <person name="Nowrousian M."/>
            <person name="Sun S."/>
            <person name="Cuomo C.A."/>
            <person name="Heitman J."/>
        </authorList>
    </citation>
    <scope>NUCLEOTIDE SEQUENCE [LARGE SCALE GENOMIC DNA]</scope>
    <source>
        <strain evidence="3 4">CBS 6074</strain>
    </source>
</reference>
<gene>
    <name evidence="3" type="ORF">L201_002129</name>
</gene>
<feature type="compositionally biased region" description="Basic and acidic residues" evidence="1">
    <location>
        <begin position="380"/>
        <end position="398"/>
    </location>
</feature>
<organism evidence="3 4">
    <name type="scientific">Kwoniella dendrophila CBS 6074</name>
    <dbReference type="NCBI Taxonomy" id="1295534"/>
    <lineage>
        <taxon>Eukaryota</taxon>
        <taxon>Fungi</taxon>
        <taxon>Dikarya</taxon>
        <taxon>Basidiomycota</taxon>
        <taxon>Agaricomycotina</taxon>
        <taxon>Tremellomycetes</taxon>
        <taxon>Tremellales</taxon>
        <taxon>Cryptococcaceae</taxon>
        <taxon>Kwoniella</taxon>
    </lineage>
</organism>
<dbReference type="SUPFAM" id="SSF54695">
    <property type="entry name" value="POZ domain"/>
    <property type="match status" value="1"/>
</dbReference>
<feature type="compositionally biased region" description="Acidic residues" evidence="1">
    <location>
        <begin position="346"/>
        <end position="371"/>
    </location>
</feature>
<name>A0AAX4JPB1_9TREE</name>
<feature type="domain" description="MATH" evidence="2">
    <location>
        <begin position="43"/>
        <end position="211"/>
    </location>
</feature>
<evidence type="ECO:0000313" key="3">
    <source>
        <dbReference type="EMBL" id="WWC87241.1"/>
    </source>
</evidence>
<evidence type="ECO:0000256" key="1">
    <source>
        <dbReference type="SAM" id="MobiDB-lite"/>
    </source>
</evidence>
<dbReference type="EMBL" id="CP144099">
    <property type="protein sequence ID" value="WWC87241.1"/>
    <property type="molecule type" value="Genomic_DNA"/>
</dbReference>
<keyword evidence="4" id="KW-1185">Reference proteome</keyword>
<dbReference type="SUPFAM" id="SSF49599">
    <property type="entry name" value="TRAF domain-like"/>
    <property type="match status" value="1"/>
</dbReference>
<dbReference type="PROSITE" id="PS50144">
    <property type="entry name" value="MATH"/>
    <property type="match status" value="1"/>
</dbReference>
<feature type="region of interest" description="Disordered" evidence="1">
    <location>
        <begin position="1"/>
        <end position="35"/>
    </location>
</feature>
<feature type="compositionally biased region" description="Polar residues" evidence="1">
    <location>
        <begin position="482"/>
        <end position="499"/>
    </location>
</feature>
<protein>
    <recommendedName>
        <fullName evidence="2">MATH domain-containing protein</fullName>
    </recommendedName>
</protein>
<dbReference type="InterPro" id="IPR011333">
    <property type="entry name" value="SKP1/BTB/POZ_sf"/>
</dbReference>
<feature type="region of interest" description="Disordered" evidence="1">
    <location>
        <begin position="586"/>
        <end position="635"/>
    </location>
</feature>
<dbReference type="CDD" id="cd00121">
    <property type="entry name" value="MATH"/>
    <property type="match status" value="1"/>
</dbReference>
<dbReference type="Gene3D" id="2.60.210.10">
    <property type="entry name" value="Apoptosis, Tumor Necrosis Factor Receptor Associated Protein 2, Chain A"/>
    <property type="match status" value="1"/>
</dbReference>
<feature type="compositionally biased region" description="Acidic residues" evidence="1">
    <location>
        <begin position="605"/>
        <end position="632"/>
    </location>
</feature>
<dbReference type="GeneID" id="91092801"/>